<organism evidence="1 2">
    <name type="scientific">Saxophila tyrrhenica</name>
    <dbReference type="NCBI Taxonomy" id="1690608"/>
    <lineage>
        <taxon>Eukaryota</taxon>
        <taxon>Fungi</taxon>
        <taxon>Dikarya</taxon>
        <taxon>Ascomycota</taxon>
        <taxon>Pezizomycotina</taxon>
        <taxon>Dothideomycetes</taxon>
        <taxon>Dothideomycetidae</taxon>
        <taxon>Mycosphaerellales</taxon>
        <taxon>Extremaceae</taxon>
        <taxon>Saxophila</taxon>
    </lineage>
</organism>
<dbReference type="Proteomes" id="UP001337655">
    <property type="component" value="Unassembled WGS sequence"/>
</dbReference>
<proteinExistence type="predicted"/>
<dbReference type="GeneID" id="89926622"/>
<gene>
    <name evidence="1" type="ORF">LTR77_005279</name>
</gene>
<accession>A0AAV9PE12</accession>
<protein>
    <submittedName>
        <fullName evidence="1">Uncharacterized protein</fullName>
    </submittedName>
</protein>
<reference evidence="1 2" key="1">
    <citation type="submission" date="2023-08" db="EMBL/GenBank/DDBJ databases">
        <title>Black Yeasts Isolated from many extreme environments.</title>
        <authorList>
            <person name="Coleine C."/>
            <person name="Stajich J.E."/>
            <person name="Selbmann L."/>
        </authorList>
    </citation>
    <scope>NUCLEOTIDE SEQUENCE [LARGE SCALE GENOMIC DNA]</scope>
    <source>
        <strain evidence="1 2">CCFEE 5935</strain>
    </source>
</reference>
<name>A0AAV9PE12_9PEZI</name>
<sequence>MQTRPPTHIATVPGLRRFLTVLQTDIDARTATGSMPWMFIKLAMQAREPNQDSDTDESSERNAIKSLDVYVLPRKQRCTIDLSALGPAALIDATSSSGGLTFKSALESRDIAKVVLKRAQQASALLRDQFGILLTHLAPLGFPSDRRPDGPLPPLNDLLEYFQQEVVELANGDPDHDETVTFLRRSVARVRGGGMTLAELQRLSVALSDIQQS</sequence>
<dbReference type="RefSeq" id="XP_064659887.1">
    <property type="nucleotide sequence ID" value="XM_064802526.1"/>
</dbReference>
<dbReference type="AlphaFoldDB" id="A0AAV9PE12"/>
<dbReference type="EMBL" id="JAVRRT010000007">
    <property type="protein sequence ID" value="KAK5170689.1"/>
    <property type="molecule type" value="Genomic_DNA"/>
</dbReference>
<keyword evidence="2" id="KW-1185">Reference proteome</keyword>
<evidence type="ECO:0000313" key="2">
    <source>
        <dbReference type="Proteomes" id="UP001337655"/>
    </source>
</evidence>
<comment type="caution">
    <text evidence="1">The sequence shown here is derived from an EMBL/GenBank/DDBJ whole genome shotgun (WGS) entry which is preliminary data.</text>
</comment>
<evidence type="ECO:0000313" key="1">
    <source>
        <dbReference type="EMBL" id="KAK5170689.1"/>
    </source>
</evidence>